<reference evidence="8" key="2">
    <citation type="submission" date="2021-09" db="EMBL/GenBank/DDBJ databases">
        <authorList>
            <person name="Gilroy R."/>
        </authorList>
    </citation>
    <scope>NUCLEOTIDE SEQUENCE</scope>
    <source>
        <strain evidence="8">ChiHjej13B12-9602</strain>
    </source>
</reference>
<dbReference type="AlphaFoldDB" id="A0A921IUD7"/>
<dbReference type="Proteomes" id="UP000753256">
    <property type="component" value="Unassembled WGS sequence"/>
</dbReference>
<accession>A0A921IUD7</accession>
<evidence type="ECO:0000256" key="6">
    <source>
        <dbReference type="PIRSR" id="PIRSR000097-3"/>
    </source>
</evidence>
<evidence type="ECO:0000256" key="1">
    <source>
        <dbReference type="ARBA" id="ARBA00007905"/>
    </source>
</evidence>
<reference evidence="8" key="1">
    <citation type="journal article" date="2021" name="PeerJ">
        <title>Extensive microbial diversity within the chicken gut microbiome revealed by metagenomics and culture.</title>
        <authorList>
            <person name="Gilroy R."/>
            <person name="Ravi A."/>
            <person name="Getino M."/>
            <person name="Pursley I."/>
            <person name="Horton D.L."/>
            <person name="Alikhan N.F."/>
            <person name="Baker D."/>
            <person name="Gharbi K."/>
            <person name="Hall N."/>
            <person name="Watson M."/>
            <person name="Adriaenssens E.M."/>
            <person name="Foster-Nyarko E."/>
            <person name="Jarju S."/>
            <person name="Secka A."/>
            <person name="Antonio M."/>
            <person name="Oren A."/>
            <person name="Chaudhuri R.R."/>
            <person name="La Ragione R."/>
            <person name="Hildebrand F."/>
            <person name="Pallen M.J."/>
        </authorList>
    </citation>
    <scope>NUCLEOTIDE SEQUENCE</scope>
    <source>
        <strain evidence="8">ChiHjej13B12-9602</strain>
    </source>
</reference>
<dbReference type="InterPro" id="IPR020471">
    <property type="entry name" value="AKR"/>
</dbReference>
<dbReference type="SUPFAM" id="SSF51430">
    <property type="entry name" value="NAD(P)-linked oxidoreductase"/>
    <property type="match status" value="1"/>
</dbReference>
<dbReference type="PROSITE" id="PS00062">
    <property type="entry name" value="ALDOKETO_REDUCTASE_2"/>
    <property type="match status" value="1"/>
</dbReference>
<dbReference type="PIRSF" id="PIRSF000097">
    <property type="entry name" value="AKR"/>
    <property type="match status" value="1"/>
</dbReference>
<dbReference type="InterPro" id="IPR018170">
    <property type="entry name" value="Aldo/ket_reductase_CS"/>
</dbReference>
<proteinExistence type="inferred from homology"/>
<dbReference type="PANTHER" id="PTHR43827">
    <property type="entry name" value="2,5-DIKETO-D-GLUCONIC ACID REDUCTASE"/>
    <property type="match status" value="1"/>
</dbReference>
<dbReference type="InterPro" id="IPR023210">
    <property type="entry name" value="NADP_OxRdtase_dom"/>
</dbReference>
<evidence type="ECO:0000313" key="9">
    <source>
        <dbReference type="Proteomes" id="UP000753256"/>
    </source>
</evidence>
<sequence length="231" mass="25917">MQTVTMNDGNQIPAMGYGVFMMSSDEVREHLPQALEAGYRHIDTANAYFNEVSVGEVIRSCGIPREELFVTTKLFPQSYPYDQCKKDIDATLERLGLDYVDLFLFHQPYGEYASGWKAMEEAVAEGKVRSIGLSNFPVHKIAEIMEVATVKPAVLQVEINPYWNQHALKDELAKMGLGDITLEGWYPLGHGDEGLLAEPVFTELARKYGKAPAQIILRWSVQEGNVVFPKT</sequence>
<evidence type="ECO:0000256" key="5">
    <source>
        <dbReference type="PIRSR" id="PIRSR000097-2"/>
    </source>
</evidence>
<dbReference type="EMBL" id="DYUZ01000029">
    <property type="protein sequence ID" value="HJG37776.1"/>
    <property type="molecule type" value="Genomic_DNA"/>
</dbReference>
<keyword evidence="3" id="KW-0560">Oxidoreductase</keyword>
<feature type="active site" description="Proton donor" evidence="4">
    <location>
        <position position="48"/>
    </location>
</feature>
<name>A0A921IUD7_9ACTN</name>
<dbReference type="RefSeq" id="WP_273190758.1">
    <property type="nucleotide sequence ID" value="NZ_DYUZ01000029.1"/>
</dbReference>
<evidence type="ECO:0000259" key="7">
    <source>
        <dbReference type="Pfam" id="PF00248"/>
    </source>
</evidence>
<evidence type="ECO:0000256" key="2">
    <source>
        <dbReference type="ARBA" id="ARBA00022857"/>
    </source>
</evidence>
<dbReference type="InterPro" id="IPR036812">
    <property type="entry name" value="NAD(P)_OxRdtase_dom_sf"/>
</dbReference>
<evidence type="ECO:0000256" key="3">
    <source>
        <dbReference type="ARBA" id="ARBA00023002"/>
    </source>
</evidence>
<dbReference type="FunFam" id="3.20.20.100:FF:000002">
    <property type="entry name" value="2,5-diketo-D-gluconic acid reductase A"/>
    <property type="match status" value="1"/>
</dbReference>
<dbReference type="PRINTS" id="PR00069">
    <property type="entry name" value="ALDKETRDTASE"/>
</dbReference>
<evidence type="ECO:0000256" key="4">
    <source>
        <dbReference type="PIRSR" id="PIRSR000097-1"/>
    </source>
</evidence>
<feature type="domain" description="NADP-dependent oxidoreductase" evidence="7">
    <location>
        <begin position="22"/>
        <end position="228"/>
    </location>
</feature>
<gene>
    <name evidence="8" type="ORF">K8V70_07970</name>
</gene>
<dbReference type="Gene3D" id="3.20.20.100">
    <property type="entry name" value="NADP-dependent oxidoreductase domain"/>
    <property type="match status" value="1"/>
</dbReference>
<dbReference type="GO" id="GO:0016616">
    <property type="term" value="F:oxidoreductase activity, acting on the CH-OH group of donors, NAD or NADP as acceptor"/>
    <property type="evidence" value="ECO:0007669"/>
    <property type="project" value="UniProtKB-ARBA"/>
</dbReference>
<organism evidence="8 9">
    <name type="scientific">Enorma phocaeensis</name>
    <dbReference type="NCBI Taxonomy" id="1871019"/>
    <lineage>
        <taxon>Bacteria</taxon>
        <taxon>Bacillati</taxon>
        <taxon>Actinomycetota</taxon>
        <taxon>Coriobacteriia</taxon>
        <taxon>Coriobacteriales</taxon>
        <taxon>Coriobacteriaceae</taxon>
        <taxon>Enorma</taxon>
    </lineage>
</organism>
<comment type="caution">
    <text evidence="8">The sequence shown here is derived from an EMBL/GenBank/DDBJ whole genome shotgun (WGS) entry which is preliminary data.</text>
</comment>
<feature type="binding site" evidence="5">
    <location>
        <position position="106"/>
    </location>
    <ligand>
        <name>substrate</name>
    </ligand>
</feature>
<keyword evidence="2" id="KW-0521">NADP</keyword>
<dbReference type="PANTHER" id="PTHR43827:SF3">
    <property type="entry name" value="NADP-DEPENDENT OXIDOREDUCTASE DOMAIN-CONTAINING PROTEIN"/>
    <property type="match status" value="1"/>
</dbReference>
<feature type="site" description="Lowers pKa of active site Tyr" evidence="6">
    <location>
        <position position="73"/>
    </location>
</feature>
<dbReference type="Pfam" id="PF00248">
    <property type="entry name" value="Aldo_ket_red"/>
    <property type="match status" value="1"/>
</dbReference>
<evidence type="ECO:0000313" key="8">
    <source>
        <dbReference type="EMBL" id="HJG37776.1"/>
    </source>
</evidence>
<comment type="similarity">
    <text evidence="1">Belongs to the aldo/keto reductase family.</text>
</comment>
<protein>
    <submittedName>
        <fullName evidence="8">Aldo/keto reductase</fullName>
    </submittedName>
</protein>
<dbReference type="PROSITE" id="PS00798">
    <property type="entry name" value="ALDOKETO_REDUCTASE_1"/>
    <property type="match status" value="1"/>
</dbReference>